<reference evidence="3" key="1">
    <citation type="submission" date="2011-08" db="EMBL/GenBank/DDBJ databases">
        <authorList>
            <person name="Rombauts S."/>
        </authorList>
    </citation>
    <scope>NUCLEOTIDE SEQUENCE</scope>
    <source>
        <strain evidence="3">London</strain>
    </source>
</reference>
<protein>
    <submittedName>
        <fullName evidence="2">Uncharacterized protein</fullName>
    </submittedName>
</protein>
<reference evidence="2" key="2">
    <citation type="submission" date="2016-04" db="UniProtKB">
        <authorList>
            <consortium name="EnsemblMetazoa"/>
        </authorList>
    </citation>
    <scope>IDENTIFICATION</scope>
</reference>
<feature type="transmembrane region" description="Helical" evidence="1">
    <location>
        <begin position="16"/>
        <end position="47"/>
    </location>
</feature>
<name>A0A158P586_TETUR</name>
<dbReference type="EMBL" id="CAEY01000344">
    <property type="status" value="NOT_ANNOTATED_CDS"/>
    <property type="molecule type" value="Genomic_DNA"/>
</dbReference>
<keyword evidence="1" id="KW-1133">Transmembrane helix</keyword>
<dbReference type="AlphaFoldDB" id="A0A158P586"/>
<dbReference type="Proteomes" id="UP000015104">
    <property type="component" value="Unassembled WGS sequence"/>
</dbReference>
<keyword evidence="1" id="KW-0812">Transmembrane</keyword>
<sequence length="50" mass="5907">MATDCTKDYEFKFVKYVYLCVLLTLTCYKFIVCATNQLTLFYGLILINHQ</sequence>
<proteinExistence type="predicted"/>
<accession>A0A158P586</accession>
<evidence type="ECO:0000313" key="2">
    <source>
        <dbReference type="EnsemblMetazoa" id="tetur17g03959.1"/>
    </source>
</evidence>
<evidence type="ECO:0000313" key="3">
    <source>
        <dbReference type="Proteomes" id="UP000015104"/>
    </source>
</evidence>
<dbReference type="EnsemblMetazoa" id="tetur17g03959.1">
    <property type="protein sequence ID" value="tetur17g03959.1"/>
    <property type="gene ID" value="tetur17g03959"/>
</dbReference>
<keyword evidence="1" id="KW-0472">Membrane</keyword>
<keyword evidence="3" id="KW-1185">Reference proteome</keyword>
<evidence type="ECO:0000256" key="1">
    <source>
        <dbReference type="SAM" id="Phobius"/>
    </source>
</evidence>
<organism evidence="2 3">
    <name type="scientific">Tetranychus urticae</name>
    <name type="common">Two-spotted spider mite</name>
    <dbReference type="NCBI Taxonomy" id="32264"/>
    <lineage>
        <taxon>Eukaryota</taxon>
        <taxon>Metazoa</taxon>
        <taxon>Ecdysozoa</taxon>
        <taxon>Arthropoda</taxon>
        <taxon>Chelicerata</taxon>
        <taxon>Arachnida</taxon>
        <taxon>Acari</taxon>
        <taxon>Acariformes</taxon>
        <taxon>Trombidiformes</taxon>
        <taxon>Prostigmata</taxon>
        <taxon>Eleutherengona</taxon>
        <taxon>Raphignathae</taxon>
        <taxon>Tetranychoidea</taxon>
        <taxon>Tetranychidae</taxon>
        <taxon>Tetranychus</taxon>
    </lineage>
</organism>